<protein>
    <submittedName>
        <fullName evidence="1">Uncharacterized protein</fullName>
    </submittedName>
</protein>
<dbReference type="Gene3D" id="1.10.10.60">
    <property type="entry name" value="Homeodomain-like"/>
    <property type="match status" value="1"/>
</dbReference>
<sequence>MDRRGFDIIISEQRLLDMYEFELLRIGREMDLPVIEATPMKVLECLQTKGILGVTRGHVSSHLQKYRLKQKKHMMAFEDKDGNSSEHVQYRYEIEMEENPPMTSHIDEVLSTMDRNQLDMLMSQQQGAPAAIKNTTDFQNLQLSVEANSSTIEEGSAINCGNPGHTLNFESNELIGAWSVGYPSLENDIFDKLPSLDALRGGTSGDPSFHMYDTFLSSSYEDCGIESGGYSYFSSNQRCPVGIFENFSGEEFSDDINNL</sequence>
<keyword evidence="2" id="KW-1185">Reference proteome</keyword>
<name>A0A7N2LKZ9_QUELO</name>
<dbReference type="Proteomes" id="UP000594261">
    <property type="component" value="Chromosome 5"/>
</dbReference>
<dbReference type="AlphaFoldDB" id="A0A7N2LKZ9"/>
<organism evidence="1 2">
    <name type="scientific">Quercus lobata</name>
    <name type="common">Valley oak</name>
    <dbReference type="NCBI Taxonomy" id="97700"/>
    <lineage>
        <taxon>Eukaryota</taxon>
        <taxon>Viridiplantae</taxon>
        <taxon>Streptophyta</taxon>
        <taxon>Embryophyta</taxon>
        <taxon>Tracheophyta</taxon>
        <taxon>Spermatophyta</taxon>
        <taxon>Magnoliopsida</taxon>
        <taxon>eudicotyledons</taxon>
        <taxon>Gunneridae</taxon>
        <taxon>Pentapetalae</taxon>
        <taxon>rosids</taxon>
        <taxon>fabids</taxon>
        <taxon>Fagales</taxon>
        <taxon>Fagaceae</taxon>
        <taxon>Quercus</taxon>
    </lineage>
</organism>
<dbReference type="EMBL" id="LRBV02000005">
    <property type="status" value="NOT_ANNOTATED_CDS"/>
    <property type="molecule type" value="Genomic_DNA"/>
</dbReference>
<accession>A0A7N2LKZ9</accession>
<dbReference type="EnsemblPlants" id="QL05p011586:mrna">
    <property type="protein sequence ID" value="QL05p011586:mrna"/>
    <property type="gene ID" value="QL05p011586"/>
</dbReference>
<dbReference type="InParanoid" id="A0A7N2LKZ9"/>
<reference evidence="1 2" key="1">
    <citation type="journal article" date="2016" name="G3 (Bethesda)">
        <title>First Draft Assembly and Annotation of the Genome of a California Endemic Oak Quercus lobata Nee (Fagaceae).</title>
        <authorList>
            <person name="Sork V.L."/>
            <person name="Fitz-Gibbon S.T."/>
            <person name="Puiu D."/>
            <person name="Crepeau M."/>
            <person name="Gugger P.F."/>
            <person name="Sherman R."/>
            <person name="Stevens K."/>
            <person name="Langley C.H."/>
            <person name="Pellegrini M."/>
            <person name="Salzberg S.L."/>
        </authorList>
    </citation>
    <scope>NUCLEOTIDE SEQUENCE [LARGE SCALE GENOMIC DNA]</scope>
    <source>
        <strain evidence="1 2">cv. SW786</strain>
    </source>
</reference>
<evidence type="ECO:0000313" key="1">
    <source>
        <dbReference type="EnsemblPlants" id="QL05p011586:mrna"/>
    </source>
</evidence>
<evidence type="ECO:0000313" key="2">
    <source>
        <dbReference type="Proteomes" id="UP000594261"/>
    </source>
</evidence>
<reference evidence="1" key="2">
    <citation type="submission" date="2021-01" db="UniProtKB">
        <authorList>
            <consortium name="EnsemblPlants"/>
        </authorList>
    </citation>
    <scope>IDENTIFICATION</scope>
</reference>
<dbReference type="Gramene" id="QL05p011586:mrna">
    <property type="protein sequence ID" value="QL05p011586:mrna"/>
    <property type="gene ID" value="QL05p011586"/>
</dbReference>
<proteinExistence type="predicted"/>